<evidence type="ECO:0000256" key="2">
    <source>
        <dbReference type="ARBA" id="ARBA00022989"/>
    </source>
</evidence>
<dbReference type="AlphaFoldDB" id="A0AAE3NN82"/>
<dbReference type="PANTHER" id="PTHR23521:SF3">
    <property type="entry name" value="MFS TRANSPORTER"/>
    <property type="match status" value="1"/>
</dbReference>
<keyword evidence="1 4" id="KW-0812">Transmembrane</keyword>
<evidence type="ECO:0000256" key="4">
    <source>
        <dbReference type="SAM" id="Phobius"/>
    </source>
</evidence>
<dbReference type="PROSITE" id="PS50850">
    <property type="entry name" value="MFS"/>
    <property type="match status" value="1"/>
</dbReference>
<feature type="transmembrane region" description="Helical" evidence="4">
    <location>
        <begin position="73"/>
        <end position="95"/>
    </location>
</feature>
<evidence type="ECO:0000313" key="6">
    <source>
        <dbReference type="EMBL" id="MDF0600433.1"/>
    </source>
</evidence>
<feature type="domain" description="Major facilitator superfamily (MFS) profile" evidence="5">
    <location>
        <begin position="198"/>
        <end position="425"/>
    </location>
</feature>
<gene>
    <name evidence="6" type="ORF">P1J78_06805</name>
</gene>
<keyword evidence="7" id="KW-1185">Reference proteome</keyword>
<dbReference type="InterPro" id="IPR011701">
    <property type="entry name" value="MFS"/>
</dbReference>
<dbReference type="InterPro" id="IPR020846">
    <property type="entry name" value="MFS_dom"/>
</dbReference>
<dbReference type="Proteomes" id="UP001220964">
    <property type="component" value="Unassembled WGS sequence"/>
</dbReference>
<organism evidence="6 7">
    <name type="scientific">Psychromarinibacter sediminicola</name>
    <dbReference type="NCBI Taxonomy" id="3033385"/>
    <lineage>
        <taxon>Bacteria</taxon>
        <taxon>Pseudomonadati</taxon>
        <taxon>Pseudomonadota</taxon>
        <taxon>Alphaproteobacteria</taxon>
        <taxon>Rhodobacterales</taxon>
        <taxon>Paracoccaceae</taxon>
        <taxon>Psychromarinibacter</taxon>
    </lineage>
</organism>
<dbReference type="RefSeq" id="WP_275566577.1">
    <property type="nucleotide sequence ID" value="NZ_JARGYC010000013.1"/>
</dbReference>
<name>A0AAE3NN82_9RHOB</name>
<feature type="transmembrane region" description="Helical" evidence="4">
    <location>
        <begin position="41"/>
        <end position="61"/>
    </location>
</feature>
<dbReference type="Pfam" id="PF07690">
    <property type="entry name" value="MFS_1"/>
    <property type="match status" value="1"/>
</dbReference>
<dbReference type="InterPro" id="IPR047200">
    <property type="entry name" value="MFS_YcaD-like"/>
</dbReference>
<dbReference type="GO" id="GO:0022857">
    <property type="term" value="F:transmembrane transporter activity"/>
    <property type="evidence" value="ECO:0007669"/>
    <property type="project" value="InterPro"/>
</dbReference>
<reference evidence="6" key="1">
    <citation type="submission" date="2023-03" db="EMBL/GenBank/DDBJ databases">
        <title>Multiphase analysis and comparison of six strains from genera Psychromarinibacter, Lutimaribacter, and Maritimibacter, including a novel species: Psychromarinibacter sediminicola sp. nov.</title>
        <authorList>
            <person name="Wang Y.-H."/>
            <person name="Ye M.-Q."/>
            <person name="Du Z.-J."/>
        </authorList>
    </citation>
    <scope>NUCLEOTIDE SEQUENCE</scope>
    <source>
        <strain evidence="6">C21-152</strain>
    </source>
</reference>
<feature type="transmembrane region" description="Helical" evidence="4">
    <location>
        <begin position="101"/>
        <end position="118"/>
    </location>
</feature>
<dbReference type="InterPro" id="IPR036259">
    <property type="entry name" value="MFS_trans_sf"/>
</dbReference>
<feature type="transmembrane region" description="Helical" evidence="4">
    <location>
        <begin position="229"/>
        <end position="251"/>
    </location>
</feature>
<keyword evidence="3 4" id="KW-0472">Membrane</keyword>
<evidence type="ECO:0000256" key="1">
    <source>
        <dbReference type="ARBA" id="ARBA00022692"/>
    </source>
</evidence>
<evidence type="ECO:0000256" key="3">
    <source>
        <dbReference type="ARBA" id="ARBA00023136"/>
    </source>
</evidence>
<protein>
    <submittedName>
        <fullName evidence="6">MFS transporter</fullName>
    </submittedName>
</protein>
<dbReference type="EMBL" id="JARGYC010000013">
    <property type="protein sequence ID" value="MDF0600433.1"/>
    <property type="molecule type" value="Genomic_DNA"/>
</dbReference>
<dbReference type="Gene3D" id="1.20.1250.20">
    <property type="entry name" value="MFS general substrate transporter like domains"/>
    <property type="match status" value="2"/>
</dbReference>
<accession>A0AAE3NN82</accession>
<sequence length="425" mass="43980">MRQFLPISALLLGSAFLLFAGGINALILPVRGTAEGFSSLALGLLGTGWALGYVTGCLFTPRLVARVGHIRSFGVMCALAAIAILASLLILTPWAWVPLRAISGVCFAGAAMIVESWLSERAAPKDRGKVFGIYTMVNLVASTAGQLVLTLGDTRGFLFFVLGAIFYSLALVPTAVSSSASPNPLVNVRLDLRGLWRNSPVAVFGVFLVGISNSAFGTLGAVYAERVGLALSSMALFASLPILAGALAQVPVGALSDRTDRRWVLVGLAALAAATDAAFILLAPTSLWANLALAAAFGAAVFSMYPVILAHANDHAAEGAAIQTSGGLLMIFGVGGIAGPLIAGLGMTRIGAAGLFWTSVAAHVLLILFVIWRISVRAGLTEAQKGHFTATPMGRTTTPETAMLAATEEEMQDELEDAAEAEKGP</sequence>
<keyword evidence="2 4" id="KW-1133">Transmembrane helix</keyword>
<feature type="transmembrane region" description="Helical" evidence="4">
    <location>
        <begin position="263"/>
        <end position="282"/>
    </location>
</feature>
<feature type="transmembrane region" description="Helical" evidence="4">
    <location>
        <begin position="157"/>
        <end position="180"/>
    </location>
</feature>
<evidence type="ECO:0000313" key="7">
    <source>
        <dbReference type="Proteomes" id="UP001220964"/>
    </source>
</evidence>
<dbReference type="GO" id="GO:0005886">
    <property type="term" value="C:plasma membrane"/>
    <property type="evidence" value="ECO:0007669"/>
    <property type="project" value="TreeGrafter"/>
</dbReference>
<feature type="transmembrane region" description="Helical" evidence="4">
    <location>
        <begin position="201"/>
        <end position="223"/>
    </location>
</feature>
<dbReference type="SUPFAM" id="SSF103473">
    <property type="entry name" value="MFS general substrate transporter"/>
    <property type="match status" value="1"/>
</dbReference>
<feature type="transmembrane region" description="Helical" evidence="4">
    <location>
        <begin position="320"/>
        <end position="343"/>
    </location>
</feature>
<feature type="transmembrane region" description="Helical" evidence="4">
    <location>
        <begin position="130"/>
        <end position="151"/>
    </location>
</feature>
<feature type="transmembrane region" description="Helical" evidence="4">
    <location>
        <begin position="355"/>
        <end position="375"/>
    </location>
</feature>
<feature type="transmembrane region" description="Helical" evidence="4">
    <location>
        <begin position="288"/>
        <end position="308"/>
    </location>
</feature>
<proteinExistence type="predicted"/>
<dbReference type="PANTHER" id="PTHR23521">
    <property type="entry name" value="TRANSPORTER MFS SUPERFAMILY"/>
    <property type="match status" value="1"/>
</dbReference>
<evidence type="ECO:0000259" key="5">
    <source>
        <dbReference type="PROSITE" id="PS50850"/>
    </source>
</evidence>
<dbReference type="CDD" id="cd17477">
    <property type="entry name" value="MFS_YcaD_like"/>
    <property type="match status" value="1"/>
</dbReference>
<comment type="caution">
    <text evidence="6">The sequence shown here is derived from an EMBL/GenBank/DDBJ whole genome shotgun (WGS) entry which is preliminary data.</text>
</comment>